<name>A0ABP8XAR4_9ACTN</name>
<dbReference type="PROSITE" id="PS51902">
    <property type="entry name" value="CLPX_ZB"/>
    <property type="match status" value="1"/>
</dbReference>
<dbReference type="Gene3D" id="6.20.220.10">
    <property type="entry name" value="ClpX chaperone, C4-type zinc finger domain"/>
    <property type="match status" value="1"/>
</dbReference>
<dbReference type="InterPro" id="IPR059188">
    <property type="entry name" value="Znf_CLPX-like"/>
</dbReference>
<organism evidence="3 4">
    <name type="scientific">Nocardioides conyzicola</name>
    <dbReference type="NCBI Taxonomy" id="1651781"/>
    <lineage>
        <taxon>Bacteria</taxon>
        <taxon>Bacillati</taxon>
        <taxon>Actinomycetota</taxon>
        <taxon>Actinomycetes</taxon>
        <taxon>Propionibacteriales</taxon>
        <taxon>Nocardioidaceae</taxon>
        <taxon>Nocardioides</taxon>
    </lineage>
</organism>
<dbReference type="RefSeq" id="WP_345521277.1">
    <property type="nucleotide sequence ID" value="NZ_BAABKM010000002.1"/>
</dbReference>
<comment type="caution">
    <text evidence="3">The sequence shown here is derived from an EMBL/GenBank/DDBJ whole genome shotgun (WGS) entry which is preliminary data.</text>
</comment>
<gene>
    <name evidence="3" type="ORF">GCM10023349_21710</name>
</gene>
<evidence type="ECO:0000313" key="3">
    <source>
        <dbReference type="EMBL" id="GAA4703876.1"/>
    </source>
</evidence>
<dbReference type="Proteomes" id="UP001499974">
    <property type="component" value="Unassembled WGS sequence"/>
</dbReference>
<feature type="binding site" evidence="1">
    <location>
        <position position="35"/>
    </location>
    <ligand>
        <name>Zn(2+)</name>
        <dbReference type="ChEBI" id="CHEBI:29105"/>
    </ligand>
</feature>
<keyword evidence="4" id="KW-1185">Reference proteome</keyword>
<feature type="binding site" evidence="1">
    <location>
        <position position="13"/>
    </location>
    <ligand>
        <name>Zn(2+)</name>
        <dbReference type="ChEBI" id="CHEBI:29105"/>
    </ligand>
</feature>
<dbReference type="SUPFAM" id="SSF88659">
    <property type="entry name" value="Sigma3 and sigma4 domains of RNA polymerase sigma factors"/>
    <property type="match status" value="1"/>
</dbReference>
<dbReference type="InterPro" id="IPR010603">
    <property type="entry name" value="Znf_CppX_C4"/>
</dbReference>
<proteinExistence type="inferred from homology"/>
<dbReference type="InterPro" id="IPR038366">
    <property type="entry name" value="Znf_CppX_C4_sf"/>
</dbReference>
<dbReference type="SMART" id="SM00994">
    <property type="entry name" value="zf-C4_ClpX"/>
    <property type="match status" value="1"/>
</dbReference>
<comment type="similarity">
    <text evidence="1">Belongs to the ClpX chaperone family.</text>
</comment>
<reference evidence="4" key="1">
    <citation type="journal article" date="2019" name="Int. J. Syst. Evol. Microbiol.">
        <title>The Global Catalogue of Microorganisms (GCM) 10K type strain sequencing project: providing services to taxonomists for standard genome sequencing and annotation.</title>
        <authorList>
            <consortium name="The Broad Institute Genomics Platform"/>
            <consortium name="The Broad Institute Genome Sequencing Center for Infectious Disease"/>
            <person name="Wu L."/>
            <person name="Ma J."/>
        </authorList>
    </citation>
    <scope>NUCLEOTIDE SEQUENCE [LARGE SCALE GENOMIC DNA]</scope>
    <source>
        <strain evidence="4">JCM 18531</strain>
    </source>
</reference>
<evidence type="ECO:0000256" key="1">
    <source>
        <dbReference type="PROSITE-ProRule" id="PRU01250"/>
    </source>
</evidence>
<feature type="domain" description="ClpX-type ZB" evidence="2">
    <location>
        <begin position="1"/>
        <end position="51"/>
    </location>
</feature>
<keyword evidence="1" id="KW-0479">Metal-binding</keyword>
<protein>
    <submittedName>
        <fullName evidence="3">ClpX C4-type zinc finger protein</fullName>
    </submittedName>
</protein>
<evidence type="ECO:0000313" key="4">
    <source>
        <dbReference type="Proteomes" id="UP001499974"/>
    </source>
</evidence>
<accession>A0ABP8XAR4</accession>
<keyword evidence="1" id="KW-0862">Zinc</keyword>
<feature type="binding site" evidence="1">
    <location>
        <position position="10"/>
    </location>
    <ligand>
        <name>Zn(2+)</name>
        <dbReference type="ChEBI" id="CHEBI:29105"/>
    </ligand>
</feature>
<keyword evidence="1" id="KW-0143">Chaperone</keyword>
<dbReference type="EMBL" id="BAABKM010000002">
    <property type="protein sequence ID" value="GAA4703876.1"/>
    <property type="molecule type" value="Genomic_DNA"/>
</dbReference>
<dbReference type="InterPro" id="IPR013324">
    <property type="entry name" value="RNA_pol_sigma_r3/r4-like"/>
</dbReference>
<feature type="binding site" evidence="1">
    <location>
        <position position="32"/>
    </location>
    <ligand>
        <name>Zn(2+)</name>
        <dbReference type="ChEBI" id="CHEBI:29105"/>
    </ligand>
</feature>
<evidence type="ECO:0000259" key="2">
    <source>
        <dbReference type="PROSITE" id="PS51902"/>
    </source>
</evidence>
<sequence length="129" mass="14303">MDNNIVRKHCSFCGTKGKRGMRFGGGLGAMICESCVSHYHEVFASAAKTSRAARPPWEAMSDAEILSNLPLISQTADEVNEFLVEWVELARSRKLSWAEIGKAMGVSRQAVWERFAQRVEKLRAQASSA</sequence>